<organism evidence="5 6">
    <name type="scientific">Mauremys mutica</name>
    <name type="common">yellowpond turtle</name>
    <dbReference type="NCBI Taxonomy" id="74926"/>
    <lineage>
        <taxon>Eukaryota</taxon>
        <taxon>Metazoa</taxon>
        <taxon>Chordata</taxon>
        <taxon>Craniata</taxon>
        <taxon>Vertebrata</taxon>
        <taxon>Euteleostomi</taxon>
        <taxon>Archelosauria</taxon>
        <taxon>Testudinata</taxon>
        <taxon>Testudines</taxon>
        <taxon>Cryptodira</taxon>
        <taxon>Durocryptodira</taxon>
        <taxon>Testudinoidea</taxon>
        <taxon>Geoemydidae</taxon>
        <taxon>Geoemydinae</taxon>
        <taxon>Mauremys</taxon>
    </lineage>
</organism>
<dbReference type="Gene3D" id="2.30.29.30">
    <property type="entry name" value="Pleckstrin-homology domain (PH domain)/Phosphotyrosine-binding domain (PTB)"/>
    <property type="match status" value="1"/>
</dbReference>
<dbReference type="PANTHER" id="PTHR46645">
    <property type="entry name" value="GRAM DOMAIN-CONTAINING PROTEIN 2B-RELATED"/>
    <property type="match status" value="1"/>
</dbReference>
<dbReference type="InterPro" id="IPR052633">
    <property type="entry name" value="GRAM_domain_protein_2B"/>
</dbReference>
<gene>
    <name evidence="5" type="ORF">KIL84_008494</name>
</gene>
<name>A0A9D3X7X7_9SAUR</name>
<proteinExistence type="predicted"/>
<accession>A0A9D3X7X7</accession>
<keyword evidence="3" id="KW-0732">Signal</keyword>
<feature type="compositionally biased region" description="Low complexity" evidence="1">
    <location>
        <begin position="295"/>
        <end position="309"/>
    </location>
</feature>
<feature type="region of interest" description="Disordered" evidence="1">
    <location>
        <begin position="291"/>
        <end position="369"/>
    </location>
</feature>
<feature type="region of interest" description="Disordered" evidence="1">
    <location>
        <begin position="71"/>
        <end position="175"/>
    </location>
</feature>
<keyword evidence="2" id="KW-1133">Transmembrane helix</keyword>
<reference evidence="5" key="1">
    <citation type="submission" date="2021-09" db="EMBL/GenBank/DDBJ databases">
        <title>The genome of Mauremys mutica provides insights into the evolution of semi-aquatic lifestyle.</title>
        <authorList>
            <person name="Gong S."/>
            <person name="Gao Y."/>
        </authorList>
    </citation>
    <scope>NUCLEOTIDE SEQUENCE</scope>
    <source>
        <strain evidence="5">MM-2020</strain>
        <tissue evidence="5">Muscle</tissue>
    </source>
</reference>
<evidence type="ECO:0000256" key="3">
    <source>
        <dbReference type="SAM" id="SignalP"/>
    </source>
</evidence>
<feature type="compositionally biased region" description="Low complexity" evidence="1">
    <location>
        <begin position="76"/>
        <end position="88"/>
    </location>
</feature>
<dbReference type="PANTHER" id="PTHR46645:SF1">
    <property type="entry name" value="GRAM DOMAIN-CONTAINING PROTEIN"/>
    <property type="match status" value="1"/>
</dbReference>
<sequence length="426" mass="47174">MCWWQMSHVLAVSVFVLWVRPFKEMVFGSNASLQTRLGWSQQAGPAVYSQPGGGCRLRGRDWSSIGARQRSVWGRQAGAQQGSGAQQSEWEPRVGRDPPAVSGMSCLADPAASAGKLKRSKKMLEPKKWQSLEETGSDAPQPRRRPSLCRSKTYDPSFSKEPEQEPTPGRQRAASAAYAKRRASYHKAFKEMPEEEALLDSVSCAWQREVPYHGRLYISQNYICFHCSMLLRDVKVVIPVSSIAILKKANTALLVPNALSIRTAEGEKFLFVSVRTREATYQLLRSVCKHLQDGSTSSSPPASPTNTSSELREKALTSSQSDLELNPPEPDGLPDQQDGLGPKQSREDEGEETAAPSKAGSWPGRQTKKKPRGWWAQLSTLNVVILIYLLLVVVLLLSSGYIGLRIVALEQQLMSMGAWPELDLHQ</sequence>
<keyword evidence="2" id="KW-0472">Membrane</keyword>
<feature type="signal peptide" evidence="3">
    <location>
        <begin position="1"/>
        <end position="21"/>
    </location>
</feature>
<dbReference type="InterPro" id="IPR011993">
    <property type="entry name" value="PH-like_dom_sf"/>
</dbReference>
<feature type="transmembrane region" description="Helical" evidence="2">
    <location>
        <begin position="374"/>
        <end position="397"/>
    </location>
</feature>
<protein>
    <recommendedName>
        <fullName evidence="4">GRAM domain-containing protein</fullName>
    </recommendedName>
</protein>
<evidence type="ECO:0000256" key="2">
    <source>
        <dbReference type="SAM" id="Phobius"/>
    </source>
</evidence>
<evidence type="ECO:0000313" key="6">
    <source>
        <dbReference type="Proteomes" id="UP000827986"/>
    </source>
</evidence>
<feature type="compositionally biased region" description="Basic and acidic residues" evidence="1">
    <location>
        <begin position="122"/>
        <end position="131"/>
    </location>
</feature>
<evidence type="ECO:0000313" key="5">
    <source>
        <dbReference type="EMBL" id="KAH1174503.1"/>
    </source>
</evidence>
<dbReference type="Proteomes" id="UP000827986">
    <property type="component" value="Unassembled WGS sequence"/>
</dbReference>
<feature type="chain" id="PRO_5038680202" description="GRAM domain-containing protein" evidence="3">
    <location>
        <begin position="22"/>
        <end position="426"/>
    </location>
</feature>
<dbReference type="CDD" id="cd13220">
    <property type="entry name" value="PH-GRAM_GRAMDC"/>
    <property type="match status" value="1"/>
</dbReference>
<dbReference type="Pfam" id="PF02893">
    <property type="entry name" value="GRAM"/>
    <property type="match status" value="1"/>
</dbReference>
<dbReference type="AlphaFoldDB" id="A0A9D3X7X7"/>
<evidence type="ECO:0000256" key="1">
    <source>
        <dbReference type="SAM" id="MobiDB-lite"/>
    </source>
</evidence>
<dbReference type="InterPro" id="IPR004182">
    <property type="entry name" value="GRAM"/>
</dbReference>
<dbReference type="SMART" id="SM00568">
    <property type="entry name" value="GRAM"/>
    <property type="match status" value="1"/>
</dbReference>
<keyword evidence="6" id="KW-1185">Reference proteome</keyword>
<evidence type="ECO:0000259" key="4">
    <source>
        <dbReference type="SMART" id="SM00568"/>
    </source>
</evidence>
<comment type="caution">
    <text evidence="5">The sequence shown here is derived from an EMBL/GenBank/DDBJ whole genome shotgun (WGS) entry which is preliminary data.</text>
</comment>
<feature type="domain" description="GRAM" evidence="4">
    <location>
        <begin position="183"/>
        <end position="250"/>
    </location>
</feature>
<keyword evidence="2" id="KW-0812">Transmembrane</keyword>
<dbReference type="EMBL" id="JAHDVG010000479">
    <property type="protein sequence ID" value="KAH1174503.1"/>
    <property type="molecule type" value="Genomic_DNA"/>
</dbReference>